<dbReference type="Proteomes" id="UP001204376">
    <property type="component" value="Unassembled WGS sequence"/>
</dbReference>
<protein>
    <recommendedName>
        <fullName evidence="4">DUF4293 family protein</fullName>
    </recommendedName>
</protein>
<keyword evidence="1" id="KW-0472">Membrane</keyword>
<evidence type="ECO:0000313" key="2">
    <source>
        <dbReference type="EMBL" id="MCQ6960617.1"/>
    </source>
</evidence>
<gene>
    <name evidence="2" type="ORF">NPE20_21740</name>
</gene>
<sequence>MKNITKIITLVCSITLYIASLTQSGFSTDNGQVDNGPGYALVLTGWLCVSIAGISWFANPLLILSWFSFKSQSNKRSLFLSLLAFLISLSFMFNKFIIVDEGGSLHEISGYRLGYWLWLASCVLMLIGNISISVKRKETISYLFLKR</sequence>
<evidence type="ECO:0000313" key="3">
    <source>
        <dbReference type="Proteomes" id="UP001204376"/>
    </source>
</evidence>
<organism evidence="2 3">
    <name type="scientific">Mucilaginibacter aquariorum</name>
    <dbReference type="NCBI Taxonomy" id="2967225"/>
    <lineage>
        <taxon>Bacteria</taxon>
        <taxon>Pseudomonadati</taxon>
        <taxon>Bacteroidota</taxon>
        <taxon>Sphingobacteriia</taxon>
        <taxon>Sphingobacteriales</taxon>
        <taxon>Sphingobacteriaceae</taxon>
        <taxon>Mucilaginibacter</taxon>
    </lineage>
</organism>
<name>A0ABT1T7M3_9SPHI</name>
<feature type="transmembrane region" description="Helical" evidence="1">
    <location>
        <begin position="38"/>
        <end position="66"/>
    </location>
</feature>
<reference evidence="2 3" key="1">
    <citation type="submission" date="2022-07" db="EMBL/GenBank/DDBJ databases">
        <title>Mucilaginibacter sp. JC4.</title>
        <authorList>
            <person name="Le V."/>
            <person name="Ko S.-R."/>
            <person name="Ahn C.-Y."/>
            <person name="Oh H.-M."/>
        </authorList>
    </citation>
    <scope>NUCLEOTIDE SEQUENCE [LARGE SCALE GENOMIC DNA]</scope>
    <source>
        <strain evidence="2 3">JC4</strain>
    </source>
</reference>
<feature type="transmembrane region" description="Helical" evidence="1">
    <location>
        <begin position="7"/>
        <end position="26"/>
    </location>
</feature>
<feature type="transmembrane region" description="Helical" evidence="1">
    <location>
        <begin position="113"/>
        <end position="132"/>
    </location>
</feature>
<keyword evidence="3" id="KW-1185">Reference proteome</keyword>
<evidence type="ECO:0000256" key="1">
    <source>
        <dbReference type="SAM" id="Phobius"/>
    </source>
</evidence>
<keyword evidence="1" id="KW-1133">Transmembrane helix</keyword>
<accession>A0ABT1T7M3</accession>
<dbReference type="EMBL" id="JANHOH010000008">
    <property type="protein sequence ID" value="MCQ6960617.1"/>
    <property type="molecule type" value="Genomic_DNA"/>
</dbReference>
<feature type="transmembrane region" description="Helical" evidence="1">
    <location>
        <begin position="78"/>
        <end position="98"/>
    </location>
</feature>
<keyword evidence="1" id="KW-0812">Transmembrane</keyword>
<proteinExistence type="predicted"/>
<evidence type="ECO:0008006" key="4">
    <source>
        <dbReference type="Google" id="ProtNLM"/>
    </source>
</evidence>
<comment type="caution">
    <text evidence="2">The sequence shown here is derived from an EMBL/GenBank/DDBJ whole genome shotgun (WGS) entry which is preliminary data.</text>
</comment>
<dbReference type="RefSeq" id="WP_256540796.1">
    <property type="nucleotide sequence ID" value="NZ_JANHOH010000008.1"/>
</dbReference>